<dbReference type="EMBL" id="JAUPFM010000013">
    <property type="protein sequence ID" value="KAK2833567.1"/>
    <property type="molecule type" value="Genomic_DNA"/>
</dbReference>
<evidence type="ECO:0000313" key="2">
    <source>
        <dbReference type="EMBL" id="KAK2833567.1"/>
    </source>
</evidence>
<feature type="region of interest" description="Disordered" evidence="1">
    <location>
        <begin position="59"/>
        <end position="127"/>
    </location>
</feature>
<feature type="compositionally biased region" description="Basic and acidic residues" evidence="1">
    <location>
        <begin position="207"/>
        <end position="218"/>
    </location>
</feature>
<feature type="compositionally biased region" description="Polar residues" evidence="1">
    <location>
        <begin position="402"/>
        <end position="416"/>
    </location>
</feature>
<feature type="region of interest" description="Disordered" evidence="1">
    <location>
        <begin position="456"/>
        <end position="480"/>
    </location>
</feature>
<name>A0AA88MCB7_CHASR</name>
<protein>
    <submittedName>
        <fullName evidence="2">Uncharacterized protein</fullName>
    </submittedName>
</protein>
<comment type="caution">
    <text evidence="2">The sequence shown here is derived from an EMBL/GenBank/DDBJ whole genome shotgun (WGS) entry which is preliminary data.</text>
</comment>
<sequence length="527" mass="58234">MEKRVHELPVRRSRSLQIMAGVVAMASVIEDFDTQPCKKSRKDGGSPVVKTIPNYFSPVTKAAEKPFSPPRSNNIRDYFSRKAPSSKEKTSSPEQSKENCHMSLSDQKQPSPEAAVKQPSQKRGRKAIKAARKLVEVETVSSTEEISCLIVEEPFESKDAAAEKTSSCGILSSDTAALLAQFTADDCVTAETSEKDPAMIVNMDQAEKDEYHKEDSKCGKSIKNQPDLKNVSSSPNVPLSNKAKQVKTATQTSRKEQQESNQTELEEKEAENSFNDGSIEVHEDETSELNSSTITISFEDFVRSQSQDCNEEDTEGEQSKNDESNVTTEEEKMDTDQFGSPKAEENIVSGDPSVQVSPRTLTIQAEVHVVPVKQDAVKAVGKLASIFTRKRGTSGPAEVVASPNTETGPQLPSTSLPVKRKSNVVLQEEDLELAVLESESTPKCSEAERKQFMAAFKQPSLDGSRAKPGKGQGKQKQSEEKNLDAALDVVRRMLQFFPLLSKFQFPLKKRMVLKRNKKEKAEKKLKK</sequence>
<keyword evidence="3" id="KW-1185">Reference proteome</keyword>
<evidence type="ECO:0000256" key="1">
    <source>
        <dbReference type="SAM" id="MobiDB-lite"/>
    </source>
</evidence>
<evidence type="ECO:0000313" key="3">
    <source>
        <dbReference type="Proteomes" id="UP001187415"/>
    </source>
</evidence>
<feature type="compositionally biased region" description="Basic and acidic residues" evidence="1">
    <location>
        <begin position="85"/>
        <end position="100"/>
    </location>
</feature>
<accession>A0AA88MCB7</accession>
<dbReference type="Proteomes" id="UP001187415">
    <property type="component" value="Unassembled WGS sequence"/>
</dbReference>
<proteinExistence type="predicted"/>
<reference evidence="2" key="1">
    <citation type="submission" date="2023-07" db="EMBL/GenBank/DDBJ databases">
        <title>Chromosome-level Genome Assembly of Striped Snakehead (Channa striata).</title>
        <authorList>
            <person name="Liu H."/>
        </authorList>
    </citation>
    <scope>NUCLEOTIDE SEQUENCE</scope>
    <source>
        <strain evidence="2">Gz</strain>
        <tissue evidence="2">Muscle</tissue>
    </source>
</reference>
<organism evidence="2 3">
    <name type="scientific">Channa striata</name>
    <name type="common">Snakehead murrel</name>
    <name type="synonym">Ophicephalus striatus</name>
    <dbReference type="NCBI Taxonomy" id="64152"/>
    <lineage>
        <taxon>Eukaryota</taxon>
        <taxon>Metazoa</taxon>
        <taxon>Chordata</taxon>
        <taxon>Craniata</taxon>
        <taxon>Vertebrata</taxon>
        <taxon>Euteleostomi</taxon>
        <taxon>Actinopterygii</taxon>
        <taxon>Neopterygii</taxon>
        <taxon>Teleostei</taxon>
        <taxon>Neoteleostei</taxon>
        <taxon>Acanthomorphata</taxon>
        <taxon>Anabantaria</taxon>
        <taxon>Anabantiformes</taxon>
        <taxon>Channoidei</taxon>
        <taxon>Channidae</taxon>
        <taxon>Channa</taxon>
    </lineage>
</organism>
<feature type="region of interest" description="Disordered" evidence="1">
    <location>
        <begin position="33"/>
        <end position="52"/>
    </location>
</feature>
<dbReference type="AlphaFoldDB" id="A0AA88MCB7"/>
<feature type="region of interest" description="Disordered" evidence="1">
    <location>
        <begin position="394"/>
        <end position="416"/>
    </location>
</feature>
<feature type="region of interest" description="Disordered" evidence="1">
    <location>
        <begin position="207"/>
        <end position="354"/>
    </location>
</feature>
<gene>
    <name evidence="2" type="ORF">Q5P01_017456</name>
</gene>
<feature type="compositionally biased region" description="Low complexity" evidence="1">
    <location>
        <begin position="230"/>
        <end position="241"/>
    </location>
</feature>